<dbReference type="InterPro" id="IPR036624">
    <property type="entry name" value="Hcp1-lik_sf"/>
</dbReference>
<dbReference type="PANTHER" id="PTHR34319">
    <property type="entry name" value="MAJOR EXPORTED PROTEIN"/>
    <property type="match status" value="1"/>
</dbReference>
<dbReference type="EMBL" id="ABEXCJ050000001">
    <property type="protein sequence ID" value="EMR4588813.1"/>
    <property type="molecule type" value="Genomic_DNA"/>
</dbReference>
<dbReference type="AlphaFoldDB" id="A0AAD2VQW5"/>
<protein>
    <submittedName>
        <fullName evidence="1">Type VI secretion system tube protein Hcp</fullName>
    </submittedName>
</protein>
<dbReference type="SUPFAM" id="SSF141452">
    <property type="entry name" value="Hcp1-like"/>
    <property type="match status" value="1"/>
</dbReference>
<evidence type="ECO:0000313" key="1">
    <source>
        <dbReference type="EMBL" id="ELR5216626.1"/>
    </source>
</evidence>
<dbReference type="Gene3D" id="2.30.110.20">
    <property type="entry name" value="Hcp1-like"/>
    <property type="match status" value="1"/>
</dbReference>
<dbReference type="EMBL" id="ABEXCJ040000001">
    <property type="protein sequence ID" value="ELR5216626.1"/>
    <property type="molecule type" value="Genomic_DNA"/>
</dbReference>
<dbReference type="InterPro" id="IPR008514">
    <property type="entry name" value="T6SS_Hcp"/>
</dbReference>
<dbReference type="PANTHER" id="PTHR34319:SF7">
    <property type="entry name" value="HNH ENDONUCLEASE DOMAIN-CONTAINING PROTEIN"/>
    <property type="match status" value="1"/>
</dbReference>
<dbReference type="InterPro" id="IPR052947">
    <property type="entry name" value="T6SS_Hcp1_domain"/>
</dbReference>
<reference evidence="1" key="1">
    <citation type="submission" date="2023-10" db="EMBL/GenBank/DDBJ databases">
        <authorList>
            <consortium name="Clinical and Environmental Microbiology Branch: Whole genome sequencing antimicrobial resistance pathogens in the healthcare setting"/>
        </authorList>
    </citation>
    <scope>NUCLEOTIDE SEQUENCE</scope>
    <source>
        <strain evidence="1">2020QW-00022</strain>
    </source>
</reference>
<name>A0AAD2VQW5_PRORE</name>
<comment type="caution">
    <text evidence="1">The sequence shown here is derived from an EMBL/GenBank/DDBJ whole genome shotgun (WGS) entry which is preliminary data.</text>
</comment>
<organism evidence="1">
    <name type="scientific">Providencia rettgeri</name>
    <dbReference type="NCBI Taxonomy" id="587"/>
    <lineage>
        <taxon>Bacteria</taxon>
        <taxon>Pseudomonadati</taxon>
        <taxon>Pseudomonadota</taxon>
        <taxon>Gammaproteobacteria</taxon>
        <taxon>Enterobacterales</taxon>
        <taxon>Morganellaceae</taxon>
        <taxon>Providencia</taxon>
    </lineage>
</organism>
<sequence>MKLKVTFKNSSVNSLIIAVNDIRAFTPKIYFYRTNGQGGLEKFYELKLAKASLVEVSCVYPNSINNNDLMPYEKLLVKYESIFWRHLSAGTEGYSIANDINY</sequence>
<dbReference type="NCBIfam" id="TIGR03344">
    <property type="entry name" value="VI_effect_Hcp1"/>
    <property type="match status" value="1"/>
</dbReference>
<gene>
    <name evidence="1" type="primary">hcp</name>
    <name evidence="2" type="ORF">M0K77_001093</name>
    <name evidence="1" type="ORF">M0K77_RS05465</name>
</gene>
<proteinExistence type="predicted"/>
<evidence type="ECO:0000313" key="2">
    <source>
        <dbReference type="EMBL" id="EMR4588813.1"/>
    </source>
</evidence>
<accession>A0AAD2VQW5</accession>